<feature type="domain" description="ABC transporter" evidence="10">
    <location>
        <begin position="508"/>
        <end position="729"/>
    </location>
</feature>
<dbReference type="InterPro" id="IPR050173">
    <property type="entry name" value="ABC_transporter_C-like"/>
</dbReference>
<dbReference type="InterPro" id="IPR027417">
    <property type="entry name" value="P-loop_NTPase"/>
</dbReference>
<dbReference type="CDD" id="cd18593">
    <property type="entry name" value="ABC_6TM_MRP4_D1_like"/>
    <property type="match status" value="1"/>
</dbReference>
<dbReference type="Gene3D" id="3.40.50.300">
    <property type="entry name" value="P-loop containing nucleotide triphosphate hydrolases"/>
    <property type="match status" value="2"/>
</dbReference>
<dbReference type="InterPro" id="IPR030240">
    <property type="entry name" value="ABCC4_TMD1"/>
</dbReference>
<dbReference type="CDD" id="cd03250">
    <property type="entry name" value="ABCC_MRP_domain1"/>
    <property type="match status" value="1"/>
</dbReference>
<sequence length="1382" mass="156203">MDGKVKAERKKNPREGANPLSHITFAFTLPTFWAGYHRDLEVTDLYKTLKEHNSNYLGTKISKAWQKDYEAYRKQKLLNKEKGCSDESYTGRKKLKAPSLLKVLMKCFGVQLIFYGVIYAVSDIVFRLSQPLFVGLLIRYYNQTKVESMPLHIIMTRLYNSSNSQVREIDEAIKPVMQPIFLGKLLRYYTDTKMTKEDAYLYAGGVILCSGVLIFITHPYMLGILHMGMKLRIACCTLIYRKALKLSRTALGETTVGQAVNLLSNDVNRFDVALIYLHYLWLGPLETIIITYFMYTEVELSAIFGVIILLLFIPLQGYLGKKTSVYRLKTALRTDERVRLTNEIIGGIQAIKMYAWEKPFSNLIERARRREISVIRGMSLVRGITMSFIMFTTRMSLFITIVTYVLYGHKITAEKVFMLQAYYNILRLNMTVYFPQGITQIAELLVSVRRLQKFMSYEEINEEDEKMECKQKKPQNHKDKNDANIIEEEVHDGKRKTANYQGEYIMSLKNANVKWFSHDHEDTLKNININVKSGELIAVVGQVGSGKSSLLNVMLKELPLKSGTIEINGKIAYASQEPWLFAGSVRQNILFGQKMDQFRYERVIKVCQLKRDFTLLPYGDKTIVGERGISLSGGQRARINLARAVYAENEIYLLDDPLSAVDAHVGKHMFEECIVKYLKGKTRILATHQLQFLRNVDRIIVLKDGEIEADGSYDELIAMGMDFGRLLENPAEEERPGSVPPSRSNSRNASSASLSSLKSSATEKEDPIEVAEARTKGRVSGKVYASYFKAGGNWCVVATIGMLCVLAQTLASASDFFISQWVNMEEKYVNETKDGVSEINWKGPISRDVCMYVYTGLIVSTVIITIVRSITFFSTCMRASTKLHDRMFRCISRATMKFFNTNPSGRVLNRFSKDMGAIDEVLPIALIDSLQIGLSLLGIIVVVAIANYWLLIPTVVIGIIFYYIRVFYLATSRSVKRLEGVTRSPVFGHLSATLQGLSTVRAFGAEEILTKEFDQHQDLHSSAWYIFISSSRAFGFWLDFFCVIYIMLVTLSFLVQDDGTGQGGNIGLAITQSIGLTGMFQWGMRQSTELENQMTSVERVGEYSNVESEPPLESTPDKKPKESWPEEGKIEFKNVYMKYDAAEPPVLKNLNLVIYPQEKIGIVGRTGAGKSSLISALFRLAELDGVIEIDGVKVNEIGLHDLRSKISIIPQEPFLYSGSMRSNLDPFNNYPDDVLWQALEEVELKEMGLDSHINEGGSNLSVGQRQLVCLARAIVKNNPILVLDEATANVDLRTDELIQKTIRSKFSTCTVLTIAHRLNTVMDSDRILVMDAGRAVEFDAPYVLIERKGYLNSMINETGSSMAEVLKEVARQTYENRTSTTL</sequence>
<evidence type="ECO:0000256" key="9">
    <source>
        <dbReference type="SAM" id="Phobius"/>
    </source>
</evidence>
<dbReference type="Proteomes" id="UP000835206">
    <property type="component" value="Chromosome 11"/>
</dbReference>
<dbReference type="PROSITE" id="PS50893">
    <property type="entry name" value="ABC_TRANSPORTER_2"/>
    <property type="match status" value="2"/>
</dbReference>
<keyword evidence="12" id="KW-1185">Reference proteome</keyword>
<evidence type="ECO:0000313" key="12">
    <source>
        <dbReference type="Proteomes" id="UP000835206"/>
    </source>
</evidence>
<feature type="transmembrane region" description="Helical" evidence="9">
    <location>
        <begin position="921"/>
        <end position="942"/>
    </location>
</feature>
<evidence type="ECO:0000313" key="13">
    <source>
        <dbReference type="RefSeq" id="XP_048266277.1"/>
    </source>
</evidence>
<feature type="transmembrane region" description="Helical" evidence="9">
    <location>
        <begin position="948"/>
        <end position="968"/>
    </location>
</feature>
<feature type="compositionally biased region" description="Basic and acidic residues" evidence="8">
    <location>
        <begin position="1115"/>
        <end position="1125"/>
    </location>
</feature>
<feature type="transmembrane region" description="Helical" evidence="9">
    <location>
        <begin position="851"/>
        <end position="873"/>
    </location>
</feature>
<evidence type="ECO:0000256" key="6">
    <source>
        <dbReference type="ARBA" id="ARBA00022989"/>
    </source>
</evidence>
<feature type="compositionally biased region" description="Low complexity" evidence="8">
    <location>
        <begin position="742"/>
        <end position="760"/>
    </location>
</feature>
<evidence type="ECO:0000256" key="1">
    <source>
        <dbReference type="ARBA" id="ARBA00004141"/>
    </source>
</evidence>
<feature type="transmembrane region" description="Helical" evidence="9">
    <location>
        <begin position="273"/>
        <end position="295"/>
    </location>
</feature>
<name>A0A9C6ST06_BOMTE</name>
<comment type="subcellular location">
    <subcellularLocation>
        <location evidence="1">Membrane</location>
        <topology evidence="1">Multi-pass membrane protein</topology>
    </subcellularLocation>
</comment>
<feature type="domain" description="ABC transmembrane type-1" evidence="11">
    <location>
        <begin position="176"/>
        <end position="431"/>
    </location>
</feature>
<feature type="transmembrane region" description="Helical" evidence="9">
    <location>
        <begin position="380"/>
        <end position="407"/>
    </location>
</feature>
<keyword evidence="3 9" id="KW-0812">Transmembrane</keyword>
<keyword evidence="6 9" id="KW-1133">Transmembrane helix</keyword>
<proteinExistence type="predicted"/>
<dbReference type="RefSeq" id="XP_048266277.1">
    <property type="nucleotide sequence ID" value="XM_048410320.1"/>
</dbReference>
<dbReference type="PANTHER" id="PTHR24223:SF448">
    <property type="entry name" value="FI20146P1-RELATED"/>
    <property type="match status" value="1"/>
</dbReference>
<dbReference type="PROSITE" id="PS50929">
    <property type="entry name" value="ABC_TM1F"/>
    <property type="match status" value="2"/>
</dbReference>
<dbReference type="InterPro" id="IPR003593">
    <property type="entry name" value="AAA+_ATPase"/>
</dbReference>
<dbReference type="SUPFAM" id="SSF52540">
    <property type="entry name" value="P-loop containing nucleoside triphosphate hydrolases"/>
    <property type="match status" value="2"/>
</dbReference>
<dbReference type="GeneID" id="100644974"/>
<feature type="transmembrane region" description="Helical" evidence="9">
    <location>
        <begin position="1034"/>
        <end position="1054"/>
    </location>
</feature>
<evidence type="ECO:0000256" key="5">
    <source>
        <dbReference type="ARBA" id="ARBA00022840"/>
    </source>
</evidence>
<dbReference type="GO" id="GO:0140359">
    <property type="term" value="F:ABC-type transporter activity"/>
    <property type="evidence" value="ECO:0007669"/>
    <property type="project" value="InterPro"/>
</dbReference>
<feature type="region of interest" description="Disordered" evidence="8">
    <location>
        <begin position="731"/>
        <end position="769"/>
    </location>
</feature>
<reference evidence="13" key="1">
    <citation type="submission" date="2025-08" db="UniProtKB">
        <authorList>
            <consortium name="RefSeq"/>
        </authorList>
    </citation>
    <scope>IDENTIFICATION</scope>
</reference>
<dbReference type="Pfam" id="PF00005">
    <property type="entry name" value="ABC_tran"/>
    <property type="match status" value="2"/>
</dbReference>
<dbReference type="GO" id="GO:0016020">
    <property type="term" value="C:membrane"/>
    <property type="evidence" value="ECO:0007669"/>
    <property type="project" value="UniProtKB-SubCell"/>
</dbReference>
<dbReference type="PANTHER" id="PTHR24223">
    <property type="entry name" value="ATP-BINDING CASSETTE SUB-FAMILY C"/>
    <property type="match status" value="1"/>
</dbReference>
<evidence type="ECO:0000256" key="4">
    <source>
        <dbReference type="ARBA" id="ARBA00022741"/>
    </source>
</evidence>
<dbReference type="Gene3D" id="1.20.1560.10">
    <property type="entry name" value="ABC transporter type 1, transmembrane domain"/>
    <property type="match status" value="2"/>
</dbReference>
<feature type="domain" description="ABC transmembrane type-1" evidence="11">
    <location>
        <begin position="803"/>
        <end position="1092"/>
    </location>
</feature>
<accession>A0A9C6ST06</accession>
<keyword evidence="4" id="KW-0547">Nucleotide-binding</keyword>
<dbReference type="FunFam" id="3.40.50.300:FF:000482">
    <property type="entry name" value="Multidrug resistance-associated protein member 4"/>
    <property type="match status" value="1"/>
</dbReference>
<dbReference type="FunFam" id="1.20.1560.10:FF:000026">
    <property type="entry name" value="Multidrug resistance-associated protein lethal(2)03659"/>
    <property type="match status" value="1"/>
</dbReference>
<dbReference type="Pfam" id="PF00664">
    <property type="entry name" value="ABC_membrane"/>
    <property type="match status" value="2"/>
</dbReference>
<evidence type="ECO:0000256" key="8">
    <source>
        <dbReference type="SAM" id="MobiDB-lite"/>
    </source>
</evidence>
<keyword evidence="5 13" id="KW-0067">ATP-binding</keyword>
<dbReference type="InterPro" id="IPR036640">
    <property type="entry name" value="ABC1_TM_sf"/>
</dbReference>
<feature type="region of interest" description="Disordered" evidence="8">
    <location>
        <begin position="1101"/>
        <end position="1125"/>
    </location>
</feature>
<feature type="transmembrane region" description="Helical" evidence="9">
    <location>
        <begin position="199"/>
        <end position="222"/>
    </location>
</feature>
<dbReference type="PROSITE" id="PS00211">
    <property type="entry name" value="ABC_TRANSPORTER_1"/>
    <property type="match status" value="2"/>
</dbReference>
<dbReference type="GO" id="GO:0016887">
    <property type="term" value="F:ATP hydrolysis activity"/>
    <property type="evidence" value="ECO:0007669"/>
    <property type="project" value="InterPro"/>
</dbReference>
<dbReference type="FunFam" id="1.20.1560.10:FF:000014">
    <property type="entry name" value="Multidrug resistance-associated protein member 4"/>
    <property type="match status" value="1"/>
</dbReference>
<evidence type="ECO:0000256" key="2">
    <source>
        <dbReference type="ARBA" id="ARBA00022448"/>
    </source>
</evidence>
<evidence type="ECO:0000256" key="7">
    <source>
        <dbReference type="ARBA" id="ARBA00023136"/>
    </source>
</evidence>
<evidence type="ECO:0000256" key="3">
    <source>
        <dbReference type="ARBA" id="ARBA00022692"/>
    </source>
</evidence>
<feature type="transmembrane region" description="Helical" evidence="9">
    <location>
        <begin position="103"/>
        <end position="122"/>
    </location>
</feature>
<dbReference type="OrthoDB" id="6500128at2759"/>
<keyword evidence="2" id="KW-0813">Transport</keyword>
<gene>
    <name evidence="13" type="primary">LOC100644974</name>
</gene>
<dbReference type="SMART" id="SM00382">
    <property type="entry name" value="AAA"/>
    <property type="match status" value="2"/>
</dbReference>
<dbReference type="CDD" id="cd03244">
    <property type="entry name" value="ABCC_MRP_domain2"/>
    <property type="match status" value="1"/>
</dbReference>
<keyword evidence="7 9" id="KW-0472">Membrane</keyword>
<feature type="transmembrane region" description="Helical" evidence="9">
    <location>
        <begin position="301"/>
        <end position="319"/>
    </location>
</feature>
<dbReference type="InterPro" id="IPR017871">
    <property type="entry name" value="ABC_transporter-like_CS"/>
</dbReference>
<dbReference type="GO" id="GO:0005524">
    <property type="term" value="F:ATP binding"/>
    <property type="evidence" value="ECO:0007669"/>
    <property type="project" value="UniProtKB-KW"/>
</dbReference>
<dbReference type="SUPFAM" id="SSF90123">
    <property type="entry name" value="ABC transporter transmembrane region"/>
    <property type="match status" value="2"/>
</dbReference>
<evidence type="ECO:0000259" key="10">
    <source>
        <dbReference type="PROSITE" id="PS50893"/>
    </source>
</evidence>
<protein>
    <submittedName>
        <fullName evidence="13">ATP-binding cassette subfamily C member 4 isoform X1</fullName>
    </submittedName>
</protein>
<evidence type="ECO:0000259" key="11">
    <source>
        <dbReference type="PROSITE" id="PS50929"/>
    </source>
</evidence>
<organism evidence="12 13">
    <name type="scientific">Bombus terrestris</name>
    <name type="common">Buff-tailed bumblebee</name>
    <name type="synonym">Apis terrestris</name>
    <dbReference type="NCBI Taxonomy" id="30195"/>
    <lineage>
        <taxon>Eukaryota</taxon>
        <taxon>Metazoa</taxon>
        <taxon>Ecdysozoa</taxon>
        <taxon>Arthropoda</taxon>
        <taxon>Hexapoda</taxon>
        <taxon>Insecta</taxon>
        <taxon>Pterygota</taxon>
        <taxon>Neoptera</taxon>
        <taxon>Endopterygota</taxon>
        <taxon>Hymenoptera</taxon>
        <taxon>Apocrita</taxon>
        <taxon>Aculeata</taxon>
        <taxon>Apoidea</taxon>
        <taxon>Anthophila</taxon>
        <taxon>Apidae</taxon>
        <taxon>Bombus</taxon>
        <taxon>Bombus</taxon>
    </lineage>
</organism>
<dbReference type="FunFam" id="3.40.50.300:FF:000163">
    <property type="entry name" value="Multidrug resistance-associated protein member 4"/>
    <property type="match status" value="1"/>
</dbReference>
<dbReference type="InterPro" id="IPR011527">
    <property type="entry name" value="ABC1_TM_dom"/>
</dbReference>
<feature type="domain" description="ABC transporter" evidence="10">
    <location>
        <begin position="1130"/>
        <end position="1357"/>
    </location>
</feature>
<dbReference type="InterPro" id="IPR003439">
    <property type="entry name" value="ABC_transporter-like_ATP-bd"/>
</dbReference>